<dbReference type="GO" id="GO:0020037">
    <property type="term" value="F:heme binding"/>
    <property type="evidence" value="ECO:0007669"/>
    <property type="project" value="InterPro"/>
</dbReference>
<sequence length="270" mass="30318">MAKQSHRPSYVSSLIKQYDEGLDTESEAAIKQTAAAMYAGGADTTVSSIRGFVLAMLLFPDVRRKAQQEIDSIVGTDRLPQFEDRDNLPYVDALVKETLRWIPVAPMGVAHTADEDIHYKGFVIPKGASFLPAVWWFLHDPAIYSDPSSFDPDRYLEPRNEPHPNFASFGFGRRVCPGRFLADDSLFISISRLLAVFEIKKAVDGRGNGTEPEISITPGMIGHIRDFPYDIKPRSEKYADMIRRVELEHPWEEGDAGLLEEELSLYAVNV</sequence>
<evidence type="ECO:0000256" key="2">
    <source>
        <dbReference type="ARBA" id="ARBA00010617"/>
    </source>
</evidence>
<dbReference type="InterPro" id="IPR017972">
    <property type="entry name" value="Cyt_P450_CS"/>
</dbReference>
<dbReference type="EMBL" id="JH717846">
    <property type="protein sequence ID" value="EWY85661.1"/>
    <property type="molecule type" value="Genomic_DNA"/>
</dbReference>
<dbReference type="InterPro" id="IPR036396">
    <property type="entry name" value="Cyt_P450_sf"/>
</dbReference>
<dbReference type="InterPro" id="IPR050364">
    <property type="entry name" value="Cytochrome_P450_fung"/>
</dbReference>
<gene>
    <name evidence="10" type="ORF">FOYG_12793</name>
</gene>
<dbReference type="PRINTS" id="PR00385">
    <property type="entry name" value="P450"/>
</dbReference>
<name>W9HXB5_FUSOX</name>
<dbReference type="Pfam" id="PF00067">
    <property type="entry name" value="p450"/>
    <property type="match status" value="1"/>
</dbReference>
<dbReference type="PANTHER" id="PTHR46300:SF7">
    <property type="entry name" value="P450, PUTATIVE (EUROFUNG)-RELATED"/>
    <property type="match status" value="1"/>
</dbReference>
<keyword evidence="3 8" id="KW-0349">Heme</keyword>
<keyword evidence="7 9" id="KW-0503">Monooxygenase</keyword>
<dbReference type="GO" id="GO:0004497">
    <property type="term" value="F:monooxygenase activity"/>
    <property type="evidence" value="ECO:0007669"/>
    <property type="project" value="UniProtKB-KW"/>
</dbReference>
<dbReference type="InterPro" id="IPR001128">
    <property type="entry name" value="Cyt_P450"/>
</dbReference>
<dbReference type="InterPro" id="IPR002401">
    <property type="entry name" value="Cyt_P450_E_grp-I"/>
</dbReference>
<evidence type="ECO:0000256" key="6">
    <source>
        <dbReference type="ARBA" id="ARBA00023004"/>
    </source>
</evidence>
<evidence type="ECO:0000256" key="4">
    <source>
        <dbReference type="ARBA" id="ARBA00022723"/>
    </source>
</evidence>
<dbReference type="Proteomes" id="UP000030753">
    <property type="component" value="Unassembled WGS sequence"/>
</dbReference>
<evidence type="ECO:0000256" key="7">
    <source>
        <dbReference type="ARBA" id="ARBA00023033"/>
    </source>
</evidence>
<reference evidence="10" key="2">
    <citation type="submission" date="2012-06" db="EMBL/GenBank/DDBJ databases">
        <title>Annotation of the Genome Sequence of Fusarium oxysporum NRRL32931.</title>
        <authorList>
            <consortium name="The Broad Institute Genomics Platform"/>
            <person name="Ma L.-J."/>
            <person name="Corby-Kistler H."/>
            <person name="Broz K."/>
            <person name="Gale L.R."/>
            <person name="Jonkers W."/>
            <person name="O'Donnell K."/>
            <person name="Ploetz R."/>
            <person name="Steinberg C."/>
            <person name="Schwartz D.C."/>
            <person name="VanEtten H."/>
            <person name="Zhou S."/>
            <person name="Young S.K."/>
            <person name="Zeng Q."/>
            <person name="Gargeya S."/>
            <person name="Fitzgerald M."/>
            <person name="Abouelleil A."/>
            <person name="Alvarado L."/>
            <person name="Chapman S.B."/>
            <person name="Gainer-Dewar J."/>
            <person name="Goldberg J."/>
            <person name="Griggs A."/>
            <person name="Gujja S."/>
            <person name="Hansen M."/>
            <person name="Howarth C."/>
            <person name="Imamovic A."/>
            <person name="Ireland A."/>
            <person name="Larimer J."/>
            <person name="McCowan C."/>
            <person name="Murphy C."/>
            <person name="Pearson M."/>
            <person name="Poon T.W."/>
            <person name="Priest M."/>
            <person name="Roberts A."/>
            <person name="Saif S."/>
            <person name="Shea T."/>
            <person name="Sykes S."/>
            <person name="Wortman J."/>
            <person name="Nusbaum C."/>
            <person name="Birren B."/>
        </authorList>
    </citation>
    <scope>NUCLEOTIDE SEQUENCE</scope>
    <source>
        <strain evidence="10">NRRL 32931</strain>
    </source>
</reference>
<evidence type="ECO:0000256" key="3">
    <source>
        <dbReference type="ARBA" id="ARBA00022617"/>
    </source>
</evidence>
<organism evidence="10 11">
    <name type="scientific">Fusarium oxysporum NRRL 32931</name>
    <dbReference type="NCBI Taxonomy" id="660029"/>
    <lineage>
        <taxon>Eukaryota</taxon>
        <taxon>Fungi</taxon>
        <taxon>Dikarya</taxon>
        <taxon>Ascomycota</taxon>
        <taxon>Pezizomycotina</taxon>
        <taxon>Sordariomycetes</taxon>
        <taxon>Hypocreomycetidae</taxon>
        <taxon>Hypocreales</taxon>
        <taxon>Nectriaceae</taxon>
        <taxon>Fusarium</taxon>
        <taxon>Fusarium oxysporum species complex</taxon>
    </lineage>
</organism>
<comment type="cofactor">
    <cofactor evidence="1 8">
        <name>heme</name>
        <dbReference type="ChEBI" id="CHEBI:30413"/>
    </cofactor>
</comment>
<dbReference type="AlphaFoldDB" id="W9HXB5"/>
<evidence type="ECO:0000313" key="11">
    <source>
        <dbReference type="Proteomes" id="UP000030753"/>
    </source>
</evidence>
<dbReference type="HOGENOM" id="CLU_001570_2_0_1"/>
<dbReference type="PROSITE" id="PS00086">
    <property type="entry name" value="CYTOCHROME_P450"/>
    <property type="match status" value="1"/>
</dbReference>
<keyword evidence="5 9" id="KW-0560">Oxidoreductase</keyword>
<proteinExistence type="inferred from homology"/>
<keyword evidence="6 8" id="KW-0408">Iron</keyword>
<comment type="similarity">
    <text evidence="2 9">Belongs to the cytochrome P450 family.</text>
</comment>
<evidence type="ECO:0008006" key="12">
    <source>
        <dbReference type="Google" id="ProtNLM"/>
    </source>
</evidence>
<accession>W9HXB5</accession>
<dbReference type="GO" id="GO:0016705">
    <property type="term" value="F:oxidoreductase activity, acting on paired donors, with incorporation or reduction of molecular oxygen"/>
    <property type="evidence" value="ECO:0007669"/>
    <property type="project" value="InterPro"/>
</dbReference>
<evidence type="ECO:0000313" key="10">
    <source>
        <dbReference type="EMBL" id="EWY85660.1"/>
    </source>
</evidence>
<dbReference type="GO" id="GO:0005506">
    <property type="term" value="F:iron ion binding"/>
    <property type="evidence" value="ECO:0007669"/>
    <property type="project" value="InterPro"/>
</dbReference>
<evidence type="ECO:0000256" key="1">
    <source>
        <dbReference type="ARBA" id="ARBA00001971"/>
    </source>
</evidence>
<evidence type="ECO:0000256" key="9">
    <source>
        <dbReference type="RuleBase" id="RU000461"/>
    </source>
</evidence>
<dbReference type="Gene3D" id="1.10.630.10">
    <property type="entry name" value="Cytochrome P450"/>
    <property type="match status" value="1"/>
</dbReference>
<dbReference type="OrthoDB" id="2789670at2759"/>
<evidence type="ECO:0000256" key="5">
    <source>
        <dbReference type="ARBA" id="ARBA00023002"/>
    </source>
</evidence>
<feature type="binding site" description="axial binding residue" evidence="8">
    <location>
        <position position="176"/>
    </location>
    <ligand>
        <name>heme</name>
        <dbReference type="ChEBI" id="CHEBI:30413"/>
    </ligand>
    <ligandPart>
        <name>Fe</name>
        <dbReference type="ChEBI" id="CHEBI:18248"/>
    </ligandPart>
</feature>
<evidence type="ECO:0000256" key="8">
    <source>
        <dbReference type="PIRSR" id="PIRSR602401-1"/>
    </source>
</evidence>
<dbReference type="PANTHER" id="PTHR46300">
    <property type="entry name" value="P450, PUTATIVE (EUROFUNG)-RELATED-RELATED"/>
    <property type="match status" value="1"/>
</dbReference>
<keyword evidence="4 8" id="KW-0479">Metal-binding</keyword>
<dbReference type="SUPFAM" id="SSF48264">
    <property type="entry name" value="Cytochrome P450"/>
    <property type="match status" value="1"/>
</dbReference>
<reference evidence="10 11" key="1">
    <citation type="submission" date="2011-06" db="EMBL/GenBank/DDBJ databases">
        <title>The Genome Sequence of Fusarium oxysporum FOSC 3-a.</title>
        <authorList>
            <consortium name="The Broad Institute Genome Sequencing Platform"/>
            <person name="Ma L.-J."/>
            <person name="Gale L.R."/>
            <person name="Schwartz D.C."/>
            <person name="Zhou S."/>
            <person name="Corby-Kistler H."/>
            <person name="Young S.K."/>
            <person name="Zeng Q."/>
            <person name="Gargeya S."/>
            <person name="Fitzgerald M."/>
            <person name="Haas B."/>
            <person name="Abouelleil A."/>
            <person name="Alvarado L."/>
            <person name="Arachchi H.M."/>
            <person name="Berlin A."/>
            <person name="Brown A."/>
            <person name="Chapman S.B."/>
            <person name="Chen Z."/>
            <person name="Dunbar C."/>
            <person name="Freedman E."/>
            <person name="Gearin G."/>
            <person name="Gellesch M."/>
            <person name="Goldberg J."/>
            <person name="Griggs A."/>
            <person name="Gujja S."/>
            <person name="Heiman D."/>
            <person name="Howarth C."/>
            <person name="Larson L."/>
            <person name="Lui A."/>
            <person name="MacDonald P.J.P."/>
            <person name="Mehta T."/>
            <person name="Montmayeur A."/>
            <person name="Murphy C."/>
            <person name="Neiman D."/>
            <person name="Pearson M."/>
            <person name="Priest M."/>
            <person name="Roberts A."/>
            <person name="Saif S."/>
            <person name="Shea T."/>
            <person name="Shenoy N."/>
            <person name="Sisk P."/>
            <person name="Stolte C."/>
            <person name="Sykes S."/>
            <person name="Wortman J."/>
            <person name="Nusbaum C."/>
            <person name="Birren B."/>
        </authorList>
    </citation>
    <scope>NUCLEOTIDE SEQUENCE [LARGE SCALE GENOMIC DNA]</scope>
    <source>
        <strain evidence="11">FOSC 3-a</strain>
        <strain evidence="10">NRRL 32931</strain>
    </source>
</reference>
<dbReference type="PRINTS" id="PR00463">
    <property type="entry name" value="EP450I"/>
</dbReference>
<dbReference type="EMBL" id="JH717846">
    <property type="protein sequence ID" value="EWY85660.1"/>
    <property type="molecule type" value="Genomic_DNA"/>
</dbReference>
<protein>
    <recommendedName>
        <fullName evidence="12">Cytochrome P450 oxidoreductase</fullName>
    </recommendedName>
</protein>